<dbReference type="Proteomes" id="UP000016600">
    <property type="component" value="Unassembled WGS sequence"/>
</dbReference>
<organism evidence="1 2">
    <name type="scientific">Hoylesella pleuritidis F0068</name>
    <dbReference type="NCBI Taxonomy" id="1081904"/>
    <lineage>
        <taxon>Bacteria</taxon>
        <taxon>Pseudomonadati</taxon>
        <taxon>Bacteroidota</taxon>
        <taxon>Bacteroidia</taxon>
        <taxon>Bacteroidales</taxon>
        <taxon>Prevotellaceae</taxon>
        <taxon>Hoylesella</taxon>
    </lineage>
</organism>
<dbReference type="RefSeq" id="WP_021583141.1">
    <property type="nucleotide sequence ID" value="NZ_AWET01000007.1"/>
</dbReference>
<comment type="caution">
    <text evidence="1">The sequence shown here is derived from an EMBL/GenBank/DDBJ whole genome shotgun (WGS) entry which is preliminary data.</text>
</comment>
<dbReference type="SUPFAM" id="SSF48452">
    <property type="entry name" value="TPR-like"/>
    <property type="match status" value="1"/>
</dbReference>
<accession>U2MQV2</accession>
<keyword evidence="2" id="KW-1185">Reference proteome</keyword>
<dbReference type="PATRIC" id="fig|1081904.3.peg.318"/>
<proteinExistence type="predicted"/>
<reference evidence="1 2" key="1">
    <citation type="submission" date="2013-08" db="EMBL/GenBank/DDBJ databases">
        <authorList>
            <person name="Durkin A.S."/>
            <person name="Haft D.R."/>
            <person name="McCorrison J."/>
            <person name="Torralba M."/>
            <person name="Gillis M."/>
            <person name="Haft D.H."/>
            <person name="Methe B."/>
            <person name="Sutton G."/>
            <person name="Nelson K.E."/>
        </authorList>
    </citation>
    <scope>NUCLEOTIDE SEQUENCE [LARGE SCALE GENOMIC DNA]</scope>
    <source>
        <strain evidence="1 2">F0068</strain>
    </source>
</reference>
<protein>
    <submittedName>
        <fullName evidence="1">Tetratricopeptide repeat protein</fullName>
    </submittedName>
</protein>
<gene>
    <name evidence="1" type="ORF">HMPREF1218_0342</name>
</gene>
<evidence type="ECO:0000313" key="1">
    <source>
        <dbReference type="EMBL" id="ERK04025.1"/>
    </source>
</evidence>
<dbReference type="EMBL" id="AWET01000007">
    <property type="protein sequence ID" value="ERK04025.1"/>
    <property type="molecule type" value="Genomic_DNA"/>
</dbReference>
<dbReference type="AlphaFoldDB" id="U2MQV2"/>
<dbReference type="InterPro" id="IPR011990">
    <property type="entry name" value="TPR-like_helical_dom_sf"/>
</dbReference>
<dbReference type="Gene3D" id="1.25.40.10">
    <property type="entry name" value="Tetratricopeptide repeat domain"/>
    <property type="match status" value="1"/>
</dbReference>
<sequence length="379" mass="43685">MKSKILICIFLFAWVKIAVGQGLTNVEKARSLNGQTSRLLEILAATGDSAVYYSTAMDAVKTAMLCDFYDSKPDGRGTVKPLFRTSNAKRLGPIRDRLVEGGLFYYNHRRNDEAMKAFELYIETAGKPLFKDAGQELGLVTYYAGLLSYGMKDYAKAEYYTDLALRNPNYARDAAEVKINCMRDQLTSKSDSVRYVKALTELHKKAPENNNYFSMLVEYYTSPGRQDDLERFVKNELRRDSTNKTLWVLRGEAEMKRREWDRAIASYRRSVVLDSMLVPSLYNIGICFCSKAMAMKDSLVDKRGRLTKVARVAIRNQFEVALPYLERVRQLDPNRKMVDWAIPLYQIYFVLEDKDKIDQLEPLLRQNEDQMGEDKETKK</sequence>
<name>U2MQV2_9BACT</name>
<evidence type="ECO:0000313" key="2">
    <source>
        <dbReference type="Proteomes" id="UP000016600"/>
    </source>
</evidence>